<evidence type="ECO:0000313" key="1">
    <source>
        <dbReference type="EMBL" id="AMO95570.1"/>
    </source>
</evidence>
<protein>
    <submittedName>
        <fullName evidence="1">Uncharacterized protein</fullName>
    </submittedName>
</protein>
<organism evidence="1">
    <name type="scientific">Collimonas fungivorans</name>
    <dbReference type="NCBI Taxonomy" id="158899"/>
    <lineage>
        <taxon>Bacteria</taxon>
        <taxon>Pseudomonadati</taxon>
        <taxon>Pseudomonadota</taxon>
        <taxon>Betaproteobacteria</taxon>
        <taxon>Burkholderiales</taxon>
        <taxon>Oxalobacteraceae</taxon>
        <taxon>Collimonas</taxon>
    </lineage>
</organism>
<dbReference type="RefSeq" id="WP_061540357.1">
    <property type="nucleotide sequence ID" value="NZ_CP013232.1"/>
</dbReference>
<dbReference type="OrthoDB" id="8759078at2"/>
<dbReference type="PATRIC" id="fig|158899.10.peg.2901"/>
<name>A0A127PCM3_9BURK</name>
<sequence>MTSINASAQIAALIRSQVASLRKPSGPATAKKQTKQGQLQEERDIAGLIAQRVLVIDPNEPQRERKAFRIFLESVLLAELGDELINDPAFYQMVEDVQLQMESDPELASAISQAARLLLAPQKNS</sequence>
<dbReference type="EMBL" id="CP013232">
    <property type="protein sequence ID" value="AMO95570.1"/>
    <property type="molecule type" value="Genomic_DNA"/>
</dbReference>
<accession>A0A127PCM3</accession>
<reference evidence="1 2" key="1">
    <citation type="submission" date="2015-11" db="EMBL/GenBank/DDBJ databases">
        <title>Exploring the genomic traits of fungus-feeding bacterial genus Collimonas.</title>
        <authorList>
            <person name="Song C."/>
            <person name="Schmidt R."/>
            <person name="de Jager V."/>
            <person name="Krzyzanowska D."/>
            <person name="Jongedijk E."/>
            <person name="Cankar K."/>
            <person name="Beekwilder J."/>
            <person name="van Veen A."/>
            <person name="de Boer W."/>
            <person name="van Veen J.A."/>
            <person name="Garbeva P."/>
        </authorList>
    </citation>
    <scope>NUCLEOTIDE SEQUENCE [LARGE SCALE GENOMIC DNA]</scope>
    <source>
        <strain evidence="1 2">Ter6</strain>
    </source>
</reference>
<evidence type="ECO:0000313" key="2">
    <source>
        <dbReference type="Proteomes" id="UP000072421"/>
    </source>
</evidence>
<proteinExistence type="predicted"/>
<gene>
    <name evidence="1" type="ORF">CFter6_2904</name>
</gene>
<dbReference type="Proteomes" id="UP000072421">
    <property type="component" value="Chromosome"/>
</dbReference>
<dbReference type="AlphaFoldDB" id="A0A127PCM3"/>